<evidence type="ECO:0000256" key="3">
    <source>
        <dbReference type="ARBA" id="ARBA00022777"/>
    </source>
</evidence>
<dbReference type="Proteomes" id="UP001597186">
    <property type="component" value="Unassembled WGS sequence"/>
</dbReference>
<keyword evidence="4" id="KW-0067">ATP-binding</keyword>
<keyword evidence="1 7" id="KW-0808">Transferase</keyword>
<evidence type="ECO:0000313" key="7">
    <source>
        <dbReference type="EMBL" id="MFD1508327.1"/>
    </source>
</evidence>
<evidence type="ECO:0000256" key="2">
    <source>
        <dbReference type="ARBA" id="ARBA00022741"/>
    </source>
</evidence>
<evidence type="ECO:0000259" key="6">
    <source>
        <dbReference type="Pfam" id="PF04263"/>
    </source>
</evidence>
<evidence type="ECO:0000256" key="5">
    <source>
        <dbReference type="NCBIfam" id="TIGR01378"/>
    </source>
</evidence>
<dbReference type="Pfam" id="PF04263">
    <property type="entry name" value="TPK_catalytic"/>
    <property type="match status" value="1"/>
</dbReference>
<dbReference type="NCBIfam" id="TIGR01378">
    <property type="entry name" value="thi_PPkinase"/>
    <property type="match status" value="1"/>
</dbReference>
<evidence type="ECO:0000256" key="4">
    <source>
        <dbReference type="ARBA" id="ARBA00022840"/>
    </source>
</evidence>
<dbReference type="EC" id="2.7.6.2" evidence="5"/>
<dbReference type="SUPFAM" id="SSF63862">
    <property type="entry name" value="Thiamin pyrophosphokinase, substrate-binding domain"/>
    <property type="match status" value="1"/>
</dbReference>
<keyword evidence="8" id="KW-1185">Reference proteome</keyword>
<dbReference type="PANTHER" id="PTHR41299:SF1">
    <property type="entry name" value="THIAMINE PYROPHOSPHOKINASE"/>
    <property type="match status" value="1"/>
</dbReference>
<gene>
    <name evidence="7" type="ORF">ACFTOW_02790</name>
</gene>
<dbReference type="GO" id="GO:0004788">
    <property type="term" value="F:thiamine diphosphokinase activity"/>
    <property type="evidence" value="ECO:0007669"/>
    <property type="project" value="UniProtKB-EC"/>
</dbReference>
<keyword evidence="2" id="KW-0547">Nucleotide-binding</keyword>
<evidence type="ECO:0000256" key="1">
    <source>
        <dbReference type="ARBA" id="ARBA00022679"/>
    </source>
</evidence>
<feature type="domain" description="Thiamin pyrophosphokinase catalytic" evidence="6">
    <location>
        <begin position="26"/>
        <end position="124"/>
    </location>
</feature>
<accession>A0ABW4EAG6</accession>
<organism evidence="7 8">
    <name type="scientific">Lacimonas salitolerans</name>
    <dbReference type="NCBI Taxonomy" id="1323750"/>
    <lineage>
        <taxon>Bacteria</taxon>
        <taxon>Pseudomonadati</taxon>
        <taxon>Pseudomonadota</taxon>
        <taxon>Alphaproteobacteria</taxon>
        <taxon>Rhodobacterales</taxon>
        <taxon>Paracoccaceae</taxon>
        <taxon>Lacimonas</taxon>
    </lineage>
</organism>
<dbReference type="InterPro" id="IPR007371">
    <property type="entry name" value="TPK_catalytic"/>
</dbReference>
<proteinExistence type="predicted"/>
<dbReference type="InterPro" id="IPR006282">
    <property type="entry name" value="Thi_PPkinase"/>
</dbReference>
<evidence type="ECO:0000313" key="8">
    <source>
        <dbReference type="Proteomes" id="UP001597186"/>
    </source>
</evidence>
<comment type="caution">
    <text evidence="7">The sequence shown here is derived from an EMBL/GenBank/DDBJ whole genome shotgun (WGS) entry which is preliminary data.</text>
</comment>
<dbReference type="SUPFAM" id="SSF63999">
    <property type="entry name" value="Thiamin pyrophosphokinase, catalytic domain"/>
    <property type="match status" value="1"/>
</dbReference>
<dbReference type="Gene3D" id="3.40.50.10240">
    <property type="entry name" value="Thiamin pyrophosphokinase, catalytic domain"/>
    <property type="match status" value="1"/>
</dbReference>
<dbReference type="PANTHER" id="PTHR41299">
    <property type="entry name" value="THIAMINE PYROPHOSPHOKINASE"/>
    <property type="match status" value="1"/>
</dbReference>
<dbReference type="CDD" id="cd07995">
    <property type="entry name" value="TPK"/>
    <property type="match status" value="1"/>
</dbReference>
<reference evidence="8" key="1">
    <citation type="journal article" date="2019" name="Int. J. Syst. Evol. Microbiol.">
        <title>The Global Catalogue of Microorganisms (GCM) 10K type strain sequencing project: providing services to taxonomists for standard genome sequencing and annotation.</title>
        <authorList>
            <consortium name="The Broad Institute Genomics Platform"/>
            <consortium name="The Broad Institute Genome Sequencing Center for Infectious Disease"/>
            <person name="Wu L."/>
            <person name="Ma J."/>
        </authorList>
    </citation>
    <scope>NUCLEOTIDE SEQUENCE [LARGE SCALE GENOMIC DNA]</scope>
    <source>
        <strain evidence="8">CGMCC 1.12477</strain>
    </source>
</reference>
<dbReference type="InterPro" id="IPR036759">
    <property type="entry name" value="TPK_catalytic_sf"/>
</dbReference>
<dbReference type="InterPro" id="IPR053149">
    <property type="entry name" value="TPK"/>
</dbReference>
<keyword evidence="3" id="KW-0418">Kinase</keyword>
<sequence>MTAKIVQSNAPVMLLGGGEADLAMLQDLRRHAPQVVAADGGAALALAAGMMPLAVIGDMDSLGADDLARIDPALVHKVTEQDSTDFEKALSRIDAPLVLGLGFLGARRDHELANYNTLVRHAHRACILAGGDEIVLQAPPDLRLDLDPGARVSLFPLRAVTGRSTGLRWPIDGIGFAPDGRIGTSNAATGPVHLQFDAPGMLLILPRSAMPQVVQAVLARRGWWPAL</sequence>
<dbReference type="InterPro" id="IPR036371">
    <property type="entry name" value="TPK_B1-bd_sf"/>
</dbReference>
<protein>
    <recommendedName>
        <fullName evidence="5">Thiamine diphosphokinase</fullName>
        <ecNumber evidence="5">2.7.6.2</ecNumber>
    </recommendedName>
</protein>
<dbReference type="EMBL" id="JBHUDD010000027">
    <property type="protein sequence ID" value="MFD1508327.1"/>
    <property type="molecule type" value="Genomic_DNA"/>
</dbReference>
<name>A0ABW4EAG6_9RHOB</name>